<comment type="similarity">
    <text evidence="1 2">Belongs to the serpin family.</text>
</comment>
<dbReference type="PANTHER" id="PTHR11461:SF211">
    <property type="entry name" value="GH10112P-RELATED"/>
    <property type="match status" value="1"/>
</dbReference>
<accession>A0A6P8EKC6</accession>
<dbReference type="InterPro" id="IPR036186">
    <property type="entry name" value="Serpin_sf"/>
</dbReference>
<gene>
    <name evidence="5" type="primary">LOC116214524</name>
</gene>
<dbReference type="Gene3D" id="3.30.497.10">
    <property type="entry name" value="Antithrombin, subunit I, domain 2"/>
    <property type="match status" value="1"/>
</dbReference>
<dbReference type="InterPro" id="IPR042185">
    <property type="entry name" value="Serpin_sf_2"/>
</dbReference>
<dbReference type="InterPro" id="IPR023795">
    <property type="entry name" value="Serpin_CS"/>
</dbReference>
<dbReference type="OrthoDB" id="1063785at2759"/>
<dbReference type="PANTHER" id="PTHR11461">
    <property type="entry name" value="SERINE PROTEASE INHIBITOR, SERPIN"/>
    <property type="match status" value="1"/>
</dbReference>
<dbReference type="RefSeq" id="XP_031405781.1">
    <property type="nucleotide sequence ID" value="XM_031549921.1"/>
</dbReference>
<evidence type="ECO:0000259" key="3">
    <source>
        <dbReference type="SMART" id="SM00093"/>
    </source>
</evidence>
<dbReference type="Gene3D" id="6.20.40.10">
    <property type="match status" value="1"/>
</dbReference>
<evidence type="ECO:0000256" key="2">
    <source>
        <dbReference type="RuleBase" id="RU000411"/>
    </source>
</evidence>
<protein>
    <submittedName>
        <fullName evidence="5">Serpin-ZXA-like</fullName>
    </submittedName>
</protein>
<dbReference type="SMART" id="SM00093">
    <property type="entry name" value="SERPIN"/>
    <property type="match status" value="1"/>
</dbReference>
<dbReference type="Proteomes" id="UP000515151">
    <property type="component" value="Chromosome 7"/>
</dbReference>
<evidence type="ECO:0000256" key="1">
    <source>
        <dbReference type="ARBA" id="ARBA00009500"/>
    </source>
</evidence>
<organism evidence="4 5">
    <name type="scientific">Punica granatum</name>
    <name type="common">Pomegranate</name>
    <dbReference type="NCBI Taxonomy" id="22663"/>
    <lineage>
        <taxon>Eukaryota</taxon>
        <taxon>Viridiplantae</taxon>
        <taxon>Streptophyta</taxon>
        <taxon>Embryophyta</taxon>
        <taxon>Tracheophyta</taxon>
        <taxon>Spermatophyta</taxon>
        <taxon>Magnoliopsida</taxon>
        <taxon>eudicotyledons</taxon>
        <taxon>Gunneridae</taxon>
        <taxon>Pentapetalae</taxon>
        <taxon>rosids</taxon>
        <taxon>malvids</taxon>
        <taxon>Myrtales</taxon>
        <taxon>Lythraceae</taxon>
        <taxon>Punica</taxon>
    </lineage>
</organism>
<dbReference type="GO" id="GO:0004867">
    <property type="term" value="F:serine-type endopeptidase inhibitor activity"/>
    <property type="evidence" value="ECO:0007669"/>
    <property type="project" value="InterPro"/>
</dbReference>
<name>A0A6P8EKC6_PUNGR</name>
<reference evidence="4" key="1">
    <citation type="journal article" date="2020" name="Plant Biotechnol. J.">
        <title>The pomegranate (Punica granatum L.) draft genome dissects genetic divergence between soft- and hard-seeded cultivars.</title>
        <authorList>
            <person name="Luo X."/>
            <person name="Li H."/>
            <person name="Wu Z."/>
            <person name="Yao W."/>
            <person name="Zhao P."/>
            <person name="Cao D."/>
            <person name="Yu H."/>
            <person name="Li K."/>
            <person name="Poudel K."/>
            <person name="Zhao D."/>
            <person name="Zhang F."/>
            <person name="Xia X."/>
            <person name="Chen L."/>
            <person name="Wang Q."/>
            <person name="Jing D."/>
            <person name="Cao S."/>
        </authorList>
    </citation>
    <scope>NUCLEOTIDE SEQUENCE [LARGE SCALE GENOMIC DNA]</scope>
    <source>
        <strain evidence="4">cv. Tunisia</strain>
    </source>
</reference>
<evidence type="ECO:0000313" key="4">
    <source>
        <dbReference type="Proteomes" id="UP000515151"/>
    </source>
</evidence>
<dbReference type="GO" id="GO:0005615">
    <property type="term" value="C:extracellular space"/>
    <property type="evidence" value="ECO:0007669"/>
    <property type="project" value="InterPro"/>
</dbReference>
<dbReference type="InterPro" id="IPR023796">
    <property type="entry name" value="Serpin_dom"/>
</dbReference>
<feature type="domain" description="Serpin" evidence="3">
    <location>
        <begin position="4"/>
        <end position="277"/>
    </location>
</feature>
<dbReference type="PROSITE" id="PS00284">
    <property type="entry name" value="SERPIN"/>
    <property type="match status" value="1"/>
</dbReference>
<dbReference type="Pfam" id="PF00079">
    <property type="entry name" value="Serpin"/>
    <property type="match status" value="1"/>
</dbReference>
<dbReference type="InterPro" id="IPR042178">
    <property type="entry name" value="Serpin_sf_1"/>
</dbReference>
<dbReference type="SUPFAM" id="SSF56574">
    <property type="entry name" value="Serpins"/>
    <property type="match status" value="1"/>
</dbReference>
<evidence type="ECO:0000313" key="5">
    <source>
        <dbReference type="RefSeq" id="XP_031405781.1"/>
    </source>
</evidence>
<reference evidence="5" key="2">
    <citation type="submission" date="2025-08" db="UniProtKB">
        <authorList>
            <consortium name="RefSeq"/>
        </authorList>
    </citation>
    <scope>IDENTIFICATION</scope>
    <source>
        <tissue evidence="5">Leaf</tissue>
    </source>
</reference>
<dbReference type="InterPro" id="IPR000215">
    <property type="entry name" value="Serpin_fam"/>
</dbReference>
<proteinExistence type="inferred from homology"/>
<dbReference type="GeneID" id="116214524"/>
<sequence>MGCFPLEKQFSDGFPMDWPFRIDMNASSEVNNWAKMETNGLIDNIVTSGNITTLTLLVLANALYFKGAWVERFNVSRTRNYDFYPPTGQPAVPVPFMTSKRDQCIGTYKGSKVLRLRYKQASDVNHCFSMCIFLPNERDGLRDQMERACSEQGFLNDPAPYMEVEVGEFRIPKFKIMSKFGNVCGFLAKLDVHLGCLPVVAVDQVIPHSNIVQNAFVKVNEEGPEAAAVTAVVTKFGCGISSWPKLYVDFVADRPFMFVIREEMTGVVLFVGQKSGLSSLGYVP</sequence>
<dbReference type="AlphaFoldDB" id="A0A6P8EKC6"/>
<dbReference type="Gene3D" id="2.30.39.10">
    <property type="entry name" value="Alpha-1-antitrypsin, domain 1"/>
    <property type="match status" value="2"/>
</dbReference>
<keyword evidence="4" id="KW-1185">Reference proteome</keyword>